<gene>
    <name evidence="1" type="ORF">D8674_023189</name>
</gene>
<sequence length="116" mass="12792">MICTAFRASDTLNKTSYGGLKQMASKMDQLYITLVSALRSQQANRLSAGSETIEDIRRLCSVFEHVEKPLTVAASLHIASSRKPHASLKPFSLTASSSIDNVPPVSRDQNIRFSFF</sequence>
<reference evidence="1 2" key="3">
    <citation type="submission" date="2019-11" db="EMBL/GenBank/DDBJ databases">
        <title>A de novo genome assembly of a pear dwarfing rootstock.</title>
        <authorList>
            <person name="Wang F."/>
            <person name="Wang J."/>
            <person name="Li S."/>
            <person name="Zhang Y."/>
            <person name="Fang M."/>
            <person name="Ma L."/>
            <person name="Zhao Y."/>
            <person name="Jiang S."/>
        </authorList>
    </citation>
    <scope>NUCLEOTIDE SEQUENCE [LARGE SCALE GENOMIC DNA]</scope>
    <source>
        <strain evidence="1">S2</strain>
        <tissue evidence="1">Leaf</tissue>
    </source>
</reference>
<accession>A0A5N5GRU1</accession>
<dbReference type="GO" id="GO:0005096">
    <property type="term" value="F:GTPase activator activity"/>
    <property type="evidence" value="ECO:0007669"/>
    <property type="project" value="InterPro"/>
</dbReference>
<organism evidence="1 2">
    <name type="scientific">Pyrus ussuriensis x Pyrus communis</name>
    <dbReference type="NCBI Taxonomy" id="2448454"/>
    <lineage>
        <taxon>Eukaryota</taxon>
        <taxon>Viridiplantae</taxon>
        <taxon>Streptophyta</taxon>
        <taxon>Embryophyta</taxon>
        <taxon>Tracheophyta</taxon>
        <taxon>Spermatophyta</taxon>
        <taxon>Magnoliopsida</taxon>
        <taxon>eudicotyledons</taxon>
        <taxon>Gunneridae</taxon>
        <taxon>Pentapetalae</taxon>
        <taxon>rosids</taxon>
        <taxon>fabids</taxon>
        <taxon>Rosales</taxon>
        <taxon>Rosaceae</taxon>
        <taxon>Amygdaloideae</taxon>
        <taxon>Maleae</taxon>
        <taxon>Pyrus</taxon>
    </lineage>
</organism>
<dbReference type="Proteomes" id="UP000327157">
    <property type="component" value="Chromosome 3"/>
</dbReference>
<dbReference type="EMBL" id="SMOL01000402">
    <property type="protein sequence ID" value="KAB2616601.1"/>
    <property type="molecule type" value="Genomic_DNA"/>
</dbReference>
<dbReference type="PANTHER" id="PTHR21422:SF9">
    <property type="entry name" value="RAB3 GTPASE-ACTIVATING PROTEIN CATALYTIC SUBUNIT"/>
    <property type="match status" value="1"/>
</dbReference>
<protein>
    <submittedName>
        <fullName evidence="1">Rab3 GTPase-activating protein catalytic subunit-like</fullName>
    </submittedName>
</protein>
<evidence type="ECO:0000313" key="2">
    <source>
        <dbReference type="Proteomes" id="UP000327157"/>
    </source>
</evidence>
<dbReference type="PANTHER" id="PTHR21422">
    <property type="entry name" value="RAB3 GTPASE-ACTIVATING PROTEIN CATALYTIC SUBUNIT"/>
    <property type="match status" value="1"/>
</dbReference>
<dbReference type="OrthoDB" id="17346at2759"/>
<comment type="caution">
    <text evidence="1">The sequence shown here is derived from an EMBL/GenBank/DDBJ whole genome shotgun (WGS) entry which is preliminary data.</text>
</comment>
<name>A0A5N5GRU1_9ROSA</name>
<dbReference type="AlphaFoldDB" id="A0A5N5GRU1"/>
<dbReference type="InterPro" id="IPR045700">
    <property type="entry name" value="Rab3GAP1"/>
</dbReference>
<evidence type="ECO:0000313" key="1">
    <source>
        <dbReference type="EMBL" id="KAB2616601.1"/>
    </source>
</evidence>
<keyword evidence="2" id="KW-1185">Reference proteome</keyword>
<reference evidence="1 2" key="1">
    <citation type="submission" date="2019-09" db="EMBL/GenBank/DDBJ databases">
        <authorList>
            <person name="Ou C."/>
        </authorList>
    </citation>
    <scope>NUCLEOTIDE SEQUENCE [LARGE SCALE GENOMIC DNA]</scope>
    <source>
        <strain evidence="1">S2</strain>
        <tissue evidence="1">Leaf</tissue>
    </source>
</reference>
<proteinExistence type="predicted"/>
<reference evidence="2" key="2">
    <citation type="submission" date="2019-10" db="EMBL/GenBank/DDBJ databases">
        <title>A de novo genome assembly of a pear dwarfing rootstock.</title>
        <authorList>
            <person name="Wang F."/>
            <person name="Wang J."/>
            <person name="Li S."/>
            <person name="Zhang Y."/>
            <person name="Fang M."/>
            <person name="Ma L."/>
            <person name="Zhao Y."/>
            <person name="Jiang S."/>
        </authorList>
    </citation>
    <scope>NUCLEOTIDE SEQUENCE [LARGE SCALE GENOMIC DNA]</scope>
</reference>